<proteinExistence type="predicted"/>
<dbReference type="Proteomes" id="UP000780801">
    <property type="component" value="Unassembled WGS sequence"/>
</dbReference>
<name>A0A9P6FW30_9FUNG</name>
<dbReference type="Gene3D" id="2.30.30.30">
    <property type="match status" value="1"/>
</dbReference>
<gene>
    <name evidence="5" type="ORF">BGW38_010565</name>
</gene>
<accession>A0A9P6FW30</accession>
<keyword evidence="1" id="KW-0689">Ribosomal protein</keyword>
<feature type="domain" description="KOW" evidence="4">
    <location>
        <begin position="69"/>
        <end position="96"/>
    </location>
</feature>
<dbReference type="PANTHER" id="PTHR11127:SF2">
    <property type="entry name" value="LARGE RIBOSOMAL SUBUNIT PROTEIN EL14"/>
    <property type="match status" value="1"/>
</dbReference>
<evidence type="ECO:0000259" key="4">
    <source>
        <dbReference type="SMART" id="SM00739"/>
    </source>
</evidence>
<dbReference type="AlphaFoldDB" id="A0A9P6FW30"/>
<evidence type="ECO:0000313" key="5">
    <source>
        <dbReference type="EMBL" id="KAF9582933.1"/>
    </source>
</evidence>
<sequence length="148" mass="16240">MAPTHSPTTLKVSFILGTRLQTSDGEILSEERRLIRTNEQQTVQSYTSQRNQDNQRPESEGRTPTFQRVVEVGRVVMVNYGPDAGKLAVIVDIIDHNRALIEGPTTDIARSAHAFRRLTLTPLVVKIPRGAGQAVIKAAIEKQGLAAS</sequence>
<dbReference type="GO" id="GO:0003735">
    <property type="term" value="F:structural constituent of ribosome"/>
    <property type="evidence" value="ECO:0007669"/>
    <property type="project" value="InterPro"/>
</dbReference>
<evidence type="ECO:0000256" key="1">
    <source>
        <dbReference type="ARBA" id="ARBA00022980"/>
    </source>
</evidence>
<dbReference type="Pfam" id="PF00467">
    <property type="entry name" value="KOW"/>
    <property type="match status" value="1"/>
</dbReference>
<feature type="compositionally biased region" description="Polar residues" evidence="3">
    <location>
        <begin position="38"/>
        <end position="52"/>
    </location>
</feature>
<dbReference type="GO" id="GO:0042273">
    <property type="term" value="P:ribosomal large subunit biogenesis"/>
    <property type="evidence" value="ECO:0007669"/>
    <property type="project" value="TreeGrafter"/>
</dbReference>
<dbReference type="PANTHER" id="PTHR11127">
    <property type="entry name" value="60S RIBOSOMAL PROTEIN L14"/>
    <property type="match status" value="1"/>
</dbReference>
<comment type="caution">
    <text evidence="5">The sequence shown here is derived from an EMBL/GenBank/DDBJ whole genome shotgun (WGS) entry which is preliminary data.</text>
</comment>
<feature type="non-terminal residue" evidence="5">
    <location>
        <position position="1"/>
    </location>
</feature>
<dbReference type="CDD" id="cd23702">
    <property type="entry name" value="eL14"/>
    <property type="match status" value="1"/>
</dbReference>
<dbReference type="InterPro" id="IPR008991">
    <property type="entry name" value="Translation_prot_SH3-like_sf"/>
</dbReference>
<dbReference type="GO" id="GO:0003723">
    <property type="term" value="F:RNA binding"/>
    <property type="evidence" value="ECO:0007669"/>
    <property type="project" value="InterPro"/>
</dbReference>
<keyword evidence="6" id="KW-1185">Reference proteome</keyword>
<dbReference type="EMBL" id="JAABOA010000869">
    <property type="protein sequence ID" value="KAF9582933.1"/>
    <property type="molecule type" value="Genomic_DNA"/>
</dbReference>
<organism evidence="5 6">
    <name type="scientific">Lunasporangiospora selenospora</name>
    <dbReference type="NCBI Taxonomy" id="979761"/>
    <lineage>
        <taxon>Eukaryota</taxon>
        <taxon>Fungi</taxon>
        <taxon>Fungi incertae sedis</taxon>
        <taxon>Mucoromycota</taxon>
        <taxon>Mortierellomycotina</taxon>
        <taxon>Mortierellomycetes</taxon>
        <taxon>Mortierellales</taxon>
        <taxon>Mortierellaceae</taxon>
        <taxon>Lunasporangiospora</taxon>
    </lineage>
</organism>
<dbReference type="SUPFAM" id="SSF50104">
    <property type="entry name" value="Translation proteins SH3-like domain"/>
    <property type="match status" value="1"/>
</dbReference>
<dbReference type="GO" id="GO:0022625">
    <property type="term" value="C:cytosolic large ribosomal subunit"/>
    <property type="evidence" value="ECO:0007669"/>
    <property type="project" value="TreeGrafter"/>
</dbReference>
<dbReference type="InterPro" id="IPR014722">
    <property type="entry name" value="Rib_uL2_dom2"/>
</dbReference>
<evidence type="ECO:0000256" key="3">
    <source>
        <dbReference type="SAM" id="MobiDB-lite"/>
    </source>
</evidence>
<protein>
    <recommendedName>
        <fullName evidence="4">KOW domain-containing protein</fullName>
    </recommendedName>
</protein>
<dbReference type="OrthoDB" id="1875589at2759"/>
<evidence type="ECO:0000313" key="6">
    <source>
        <dbReference type="Proteomes" id="UP000780801"/>
    </source>
</evidence>
<dbReference type="InterPro" id="IPR005824">
    <property type="entry name" value="KOW"/>
</dbReference>
<evidence type="ECO:0000256" key="2">
    <source>
        <dbReference type="ARBA" id="ARBA00023274"/>
    </source>
</evidence>
<keyword evidence="2" id="KW-0687">Ribonucleoprotein</keyword>
<reference evidence="5" key="1">
    <citation type="journal article" date="2020" name="Fungal Divers.">
        <title>Resolving the Mortierellaceae phylogeny through synthesis of multi-gene phylogenetics and phylogenomics.</title>
        <authorList>
            <person name="Vandepol N."/>
            <person name="Liber J."/>
            <person name="Desiro A."/>
            <person name="Na H."/>
            <person name="Kennedy M."/>
            <person name="Barry K."/>
            <person name="Grigoriev I.V."/>
            <person name="Miller A.N."/>
            <person name="O'Donnell K."/>
            <person name="Stajich J.E."/>
            <person name="Bonito G."/>
        </authorList>
    </citation>
    <scope>NUCLEOTIDE SEQUENCE</scope>
    <source>
        <strain evidence="5">KOD1015</strain>
    </source>
</reference>
<dbReference type="InterPro" id="IPR039660">
    <property type="entry name" value="Ribosomal_eL14"/>
</dbReference>
<dbReference type="SMART" id="SM00739">
    <property type="entry name" value="KOW"/>
    <property type="match status" value="1"/>
</dbReference>
<feature type="region of interest" description="Disordered" evidence="3">
    <location>
        <begin position="38"/>
        <end position="65"/>
    </location>
</feature>